<gene>
    <name evidence="7" type="ORF">H9882_06840</name>
</gene>
<feature type="transmembrane region" description="Helical" evidence="6">
    <location>
        <begin position="134"/>
        <end position="155"/>
    </location>
</feature>
<evidence type="ECO:0000256" key="4">
    <source>
        <dbReference type="ARBA" id="ARBA00022989"/>
    </source>
</evidence>
<dbReference type="PANTHER" id="PTHR30250:SF11">
    <property type="entry name" value="O-ANTIGEN TRANSPORTER-RELATED"/>
    <property type="match status" value="1"/>
</dbReference>
<keyword evidence="3 6" id="KW-0812">Transmembrane</keyword>
<evidence type="ECO:0000256" key="5">
    <source>
        <dbReference type="ARBA" id="ARBA00023136"/>
    </source>
</evidence>
<reference evidence="7" key="2">
    <citation type="submission" date="2021-04" db="EMBL/GenBank/DDBJ databases">
        <authorList>
            <person name="Gilroy R."/>
        </authorList>
    </citation>
    <scope>NUCLEOTIDE SEQUENCE</scope>
    <source>
        <strain evidence="7">B5_2728</strain>
    </source>
</reference>
<comment type="caution">
    <text evidence="7">The sequence shown here is derived from an EMBL/GenBank/DDBJ whole genome shotgun (WGS) entry which is preliminary data.</text>
</comment>
<dbReference type="GO" id="GO:0005886">
    <property type="term" value="C:plasma membrane"/>
    <property type="evidence" value="ECO:0007669"/>
    <property type="project" value="UniProtKB-SubCell"/>
</dbReference>
<comment type="subcellular location">
    <subcellularLocation>
        <location evidence="1">Cell membrane</location>
        <topology evidence="1">Multi-pass membrane protein</topology>
    </subcellularLocation>
</comment>
<keyword evidence="4 6" id="KW-1133">Transmembrane helix</keyword>
<feature type="transmembrane region" description="Helical" evidence="6">
    <location>
        <begin position="320"/>
        <end position="338"/>
    </location>
</feature>
<feature type="transmembrane region" description="Helical" evidence="6">
    <location>
        <begin position="241"/>
        <end position="264"/>
    </location>
</feature>
<dbReference type="InterPro" id="IPR050833">
    <property type="entry name" value="Poly_Biosynth_Transport"/>
</dbReference>
<feature type="transmembrane region" description="Helical" evidence="6">
    <location>
        <begin position="376"/>
        <end position="395"/>
    </location>
</feature>
<dbReference type="Proteomes" id="UP000713596">
    <property type="component" value="Unassembled WGS sequence"/>
</dbReference>
<feature type="transmembrane region" description="Helical" evidence="6">
    <location>
        <begin position="204"/>
        <end position="226"/>
    </location>
</feature>
<evidence type="ECO:0000313" key="7">
    <source>
        <dbReference type="EMBL" id="MBU3806589.1"/>
    </source>
</evidence>
<reference evidence="7" key="1">
    <citation type="journal article" date="2021" name="PeerJ">
        <title>Extensive microbial diversity within the chicken gut microbiome revealed by metagenomics and culture.</title>
        <authorList>
            <person name="Gilroy R."/>
            <person name="Ravi A."/>
            <person name="Getino M."/>
            <person name="Pursley I."/>
            <person name="Horton D.L."/>
            <person name="Alikhan N.F."/>
            <person name="Baker D."/>
            <person name="Gharbi K."/>
            <person name="Hall N."/>
            <person name="Watson M."/>
            <person name="Adriaenssens E.M."/>
            <person name="Foster-Nyarko E."/>
            <person name="Jarju S."/>
            <person name="Secka A."/>
            <person name="Antonio M."/>
            <person name="Oren A."/>
            <person name="Chaudhuri R.R."/>
            <person name="La Ragione R."/>
            <person name="Hildebrand F."/>
            <person name="Pallen M.J."/>
        </authorList>
    </citation>
    <scope>NUCLEOTIDE SEQUENCE</scope>
    <source>
        <strain evidence="7">B5_2728</strain>
    </source>
</reference>
<protein>
    <submittedName>
        <fullName evidence="7">Polysaccharide biosynthesis C-terminal domain-containing protein</fullName>
    </submittedName>
</protein>
<feature type="transmembrane region" description="Helical" evidence="6">
    <location>
        <begin position="73"/>
        <end position="96"/>
    </location>
</feature>
<evidence type="ECO:0000256" key="1">
    <source>
        <dbReference type="ARBA" id="ARBA00004651"/>
    </source>
</evidence>
<dbReference type="AlphaFoldDB" id="A0A948WRP0"/>
<feature type="transmembrane region" description="Helical" evidence="6">
    <location>
        <begin position="161"/>
        <end position="183"/>
    </location>
</feature>
<keyword evidence="2" id="KW-1003">Cell membrane</keyword>
<evidence type="ECO:0000313" key="8">
    <source>
        <dbReference type="Proteomes" id="UP000713596"/>
    </source>
</evidence>
<sequence length="467" mass="52775">MSNTALFALSSFSSKLLSIVLQPYITFAMGEVDEVGITKLVQQIGLLLIPLVSMGVSFAIIRFGLEKTNDKRTVFTNGVVTIGCGFVLMALFYPLLKLIPLFSQYAVLLYLHVLFSCLRTLCTQFVRSRQLNRLVAVDGVMCSATNLGFMVLFLSGMKLGASGYVLAVICSDLLSCLFIFLVADLHRYFRWKRFSFPLWKKMMAYALPMVPAQISFWVISASNLFFVQTLCEGFGGETGEYWTGLLSVGSFLPNMLTVLGTIFYEAWQLSAVTEENGRAAFFGRVFYIYQTLLFCCCSGIILLCRPLMFLFRENFYEAWRFVPLLTLGALFNCFNQFLSSVYMVEKRSSLSLATMLPGAVINCLLSWWLLGEFGPNAASFASMMSYLLVFLLRVVTVRRLLPMRFRMPRLVLFTLLLSLEAWLMLQEVALWPLWCGIITLFICLTGAKTLLSAVSQMLKRRRRKATS</sequence>
<evidence type="ECO:0000256" key="2">
    <source>
        <dbReference type="ARBA" id="ARBA00022475"/>
    </source>
</evidence>
<feature type="transmembrane region" description="Helical" evidence="6">
    <location>
        <begin position="285"/>
        <end position="308"/>
    </location>
</feature>
<feature type="transmembrane region" description="Helical" evidence="6">
    <location>
        <begin position="40"/>
        <end position="61"/>
    </location>
</feature>
<feature type="transmembrane region" description="Helical" evidence="6">
    <location>
        <begin position="407"/>
        <end position="425"/>
    </location>
</feature>
<dbReference type="PANTHER" id="PTHR30250">
    <property type="entry name" value="PST FAMILY PREDICTED COLANIC ACID TRANSPORTER"/>
    <property type="match status" value="1"/>
</dbReference>
<feature type="transmembrane region" description="Helical" evidence="6">
    <location>
        <begin position="102"/>
        <end position="122"/>
    </location>
</feature>
<accession>A0A948WRP0</accession>
<name>A0A948WRP0_9FIRM</name>
<evidence type="ECO:0000256" key="3">
    <source>
        <dbReference type="ARBA" id="ARBA00022692"/>
    </source>
</evidence>
<dbReference type="EMBL" id="JAHLFP010000059">
    <property type="protein sequence ID" value="MBU3806589.1"/>
    <property type="molecule type" value="Genomic_DNA"/>
</dbReference>
<organism evidence="7 8">
    <name type="scientific">Candidatus Allofournierella pullistercoris</name>
    <dbReference type="NCBI Taxonomy" id="2838597"/>
    <lineage>
        <taxon>Bacteria</taxon>
        <taxon>Bacillati</taxon>
        <taxon>Bacillota</taxon>
        <taxon>Clostridia</taxon>
        <taxon>Eubacteriales</taxon>
        <taxon>Oscillospiraceae</taxon>
        <taxon>Allofournierella</taxon>
    </lineage>
</organism>
<evidence type="ECO:0000256" key="6">
    <source>
        <dbReference type="SAM" id="Phobius"/>
    </source>
</evidence>
<feature type="transmembrane region" description="Helical" evidence="6">
    <location>
        <begin position="431"/>
        <end position="454"/>
    </location>
</feature>
<proteinExistence type="predicted"/>
<keyword evidence="5 6" id="KW-0472">Membrane</keyword>
<feature type="transmembrane region" description="Helical" evidence="6">
    <location>
        <begin position="350"/>
        <end position="370"/>
    </location>
</feature>